<protein>
    <submittedName>
        <fullName evidence="7">Zinc-binding alcohol dehydrogenase</fullName>
    </submittedName>
</protein>
<proteinExistence type="inferred from homology"/>
<evidence type="ECO:0000313" key="7">
    <source>
        <dbReference type="EMBL" id="MFD0869443.1"/>
    </source>
</evidence>
<comment type="cofactor">
    <cofactor evidence="1">
        <name>Zn(2+)</name>
        <dbReference type="ChEBI" id="CHEBI:29105"/>
    </cofactor>
</comment>
<evidence type="ECO:0000256" key="2">
    <source>
        <dbReference type="ARBA" id="ARBA00008072"/>
    </source>
</evidence>
<evidence type="ECO:0000259" key="6">
    <source>
        <dbReference type="SMART" id="SM00829"/>
    </source>
</evidence>
<keyword evidence="3" id="KW-0479">Metal-binding</keyword>
<feature type="domain" description="Enoyl reductase (ER)" evidence="6">
    <location>
        <begin position="9"/>
        <end position="325"/>
    </location>
</feature>
<dbReference type="CDD" id="cd08255">
    <property type="entry name" value="2-desacetyl-2-hydroxyethyl_bacteriochlorophyllide_like"/>
    <property type="match status" value="1"/>
</dbReference>
<dbReference type="Pfam" id="PF08240">
    <property type="entry name" value="ADH_N"/>
    <property type="match status" value="1"/>
</dbReference>
<name>A0ABW3D7Z7_9BACL</name>
<keyword evidence="4" id="KW-0862">Zinc</keyword>
<dbReference type="Proteomes" id="UP001597120">
    <property type="component" value="Unassembled WGS sequence"/>
</dbReference>
<evidence type="ECO:0000313" key="8">
    <source>
        <dbReference type="Proteomes" id="UP001597120"/>
    </source>
</evidence>
<dbReference type="InterPro" id="IPR011032">
    <property type="entry name" value="GroES-like_sf"/>
</dbReference>
<dbReference type="Gene3D" id="3.90.180.10">
    <property type="entry name" value="Medium-chain alcohol dehydrogenases, catalytic domain"/>
    <property type="match status" value="1"/>
</dbReference>
<evidence type="ECO:0000256" key="3">
    <source>
        <dbReference type="ARBA" id="ARBA00022723"/>
    </source>
</evidence>
<gene>
    <name evidence="7" type="ORF">ACFQ03_09795</name>
</gene>
<comment type="similarity">
    <text evidence="2">Belongs to the zinc-containing alcohol dehydrogenase family.</text>
</comment>
<comment type="caution">
    <text evidence="7">The sequence shown here is derived from an EMBL/GenBank/DDBJ whole genome shotgun (WGS) entry which is preliminary data.</text>
</comment>
<dbReference type="InterPro" id="IPR036291">
    <property type="entry name" value="NAD(P)-bd_dom_sf"/>
</dbReference>
<dbReference type="InterPro" id="IPR013149">
    <property type="entry name" value="ADH-like_C"/>
</dbReference>
<organism evidence="7 8">
    <name type="scientific">Paenibacillus residui</name>
    <dbReference type="NCBI Taxonomy" id="629724"/>
    <lineage>
        <taxon>Bacteria</taxon>
        <taxon>Bacillati</taxon>
        <taxon>Bacillota</taxon>
        <taxon>Bacilli</taxon>
        <taxon>Bacillales</taxon>
        <taxon>Paenibacillaceae</taxon>
        <taxon>Paenibacillus</taxon>
    </lineage>
</organism>
<dbReference type="Pfam" id="PF00107">
    <property type="entry name" value="ADH_zinc_N"/>
    <property type="match status" value="1"/>
</dbReference>
<dbReference type="RefSeq" id="WP_379287817.1">
    <property type="nucleotide sequence ID" value="NZ_JBHTIU010000030.1"/>
</dbReference>
<dbReference type="EMBL" id="JBHTIU010000030">
    <property type="protein sequence ID" value="MFD0869443.1"/>
    <property type="molecule type" value="Genomic_DNA"/>
</dbReference>
<dbReference type="PANTHER" id="PTHR43350">
    <property type="entry name" value="NAD-DEPENDENT ALCOHOL DEHYDROGENASE"/>
    <property type="match status" value="1"/>
</dbReference>
<dbReference type="SMART" id="SM00829">
    <property type="entry name" value="PKS_ER"/>
    <property type="match status" value="1"/>
</dbReference>
<evidence type="ECO:0000256" key="5">
    <source>
        <dbReference type="ARBA" id="ARBA00023002"/>
    </source>
</evidence>
<accession>A0ABW3D7Z7</accession>
<dbReference type="SUPFAM" id="SSF51735">
    <property type="entry name" value="NAD(P)-binding Rossmann-fold domains"/>
    <property type="match status" value="1"/>
</dbReference>
<dbReference type="InterPro" id="IPR013154">
    <property type="entry name" value="ADH-like_N"/>
</dbReference>
<dbReference type="PANTHER" id="PTHR43350:SF19">
    <property type="entry name" value="D-GULOSIDE 3-DEHYDROGENASE"/>
    <property type="match status" value="1"/>
</dbReference>
<reference evidence="8" key="1">
    <citation type="journal article" date="2019" name="Int. J. Syst. Evol. Microbiol.">
        <title>The Global Catalogue of Microorganisms (GCM) 10K type strain sequencing project: providing services to taxonomists for standard genome sequencing and annotation.</title>
        <authorList>
            <consortium name="The Broad Institute Genomics Platform"/>
            <consortium name="The Broad Institute Genome Sequencing Center for Infectious Disease"/>
            <person name="Wu L."/>
            <person name="Ma J."/>
        </authorList>
    </citation>
    <scope>NUCLEOTIDE SEQUENCE [LARGE SCALE GENOMIC DNA]</scope>
    <source>
        <strain evidence="8">CCUG 57263</strain>
    </source>
</reference>
<evidence type="ECO:0000256" key="1">
    <source>
        <dbReference type="ARBA" id="ARBA00001947"/>
    </source>
</evidence>
<dbReference type="SUPFAM" id="SSF50129">
    <property type="entry name" value="GroES-like"/>
    <property type="match status" value="1"/>
</dbReference>
<sequence>MKAVVSHEGSIRMADVPDPLLEEGFVLVQTEYSAISPGTELMMNGHNYAAPTILGYSASGVVRKVGKDARLEVGQRVACYGAPYVKHAEWLAVPKHLAVPVPDSVTLKEASTVGLGAIAVHALRQASLQFGESVLLIGAGILGQLTAQIARAAGYRVIVHDLLEARCRKAEELGIRHVCRSAEEVEKTIGLLTDGQGVDAVLLCAGGKTGELMDQSLEWIRDRGKVLVVGDLKMDFSRERLFAKEAQVLISRAGGPGRYDPLYEKGGLDYPIGYVRWTEGRNMAEYIRLMAEGDIRVEPLITDVYPIEQCSAAFRRYAEAPHDILGAVLEYPAAAQQEGGKEEASAGGKR</sequence>
<dbReference type="InterPro" id="IPR020843">
    <property type="entry name" value="ER"/>
</dbReference>
<keyword evidence="8" id="KW-1185">Reference proteome</keyword>
<evidence type="ECO:0000256" key="4">
    <source>
        <dbReference type="ARBA" id="ARBA00022833"/>
    </source>
</evidence>
<keyword evidence="5" id="KW-0560">Oxidoreductase</keyword>